<dbReference type="EMBL" id="BAABIA010000004">
    <property type="protein sequence ID" value="GAA5139938.1"/>
    <property type="molecule type" value="Genomic_DNA"/>
</dbReference>
<sequence>MPHVPGLRSCYAKVGRLIHFGRMLDKIRLHAQGKLPADYVPLVGDSQVYTLDSRLCRFLGVPYEIIRHHVLLHPAESDEDILTWTQARGALRSDEECHIWNRFIAKLGWRDERSHVLPQRIIDSGLTGKTIETLIDHIEYDEGRDPVADRSWEKI</sequence>
<feature type="domain" description="DUF5069" evidence="1">
    <location>
        <begin position="7"/>
        <end position="144"/>
    </location>
</feature>
<comment type="caution">
    <text evidence="2">The sequence shown here is derived from an EMBL/GenBank/DDBJ whole genome shotgun (WGS) entry which is preliminary data.</text>
</comment>
<proteinExistence type="predicted"/>
<name>A0ABP9P322_9BACT</name>
<keyword evidence="3" id="KW-1185">Reference proteome</keyword>
<reference evidence="3" key="1">
    <citation type="journal article" date="2019" name="Int. J. Syst. Evol. Microbiol.">
        <title>The Global Catalogue of Microorganisms (GCM) 10K type strain sequencing project: providing services to taxonomists for standard genome sequencing and annotation.</title>
        <authorList>
            <consortium name="The Broad Institute Genomics Platform"/>
            <consortium name="The Broad Institute Genome Sequencing Center for Infectious Disease"/>
            <person name="Wu L."/>
            <person name="Ma J."/>
        </authorList>
    </citation>
    <scope>NUCLEOTIDE SEQUENCE [LARGE SCALE GENOMIC DNA]</scope>
    <source>
        <strain evidence="3">JCM 18053</strain>
    </source>
</reference>
<evidence type="ECO:0000259" key="1">
    <source>
        <dbReference type="Pfam" id="PF16798"/>
    </source>
</evidence>
<accession>A0ABP9P322</accession>
<protein>
    <recommendedName>
        <fullName evidence="1">DUF5069 domain-containing protein</fullName>
    </recommendedName>
</protein>
<organism evidence="2 3">
    <name type="scientific">Prosthecobacter algae</name>
    <dbReference type="NCBI Taxonomy" id="1144682"/>
    <lineage>
        <taxon>Bacteria</taxon>
        <taxon>Pseudomonadati</taxon>
        <taxon>Verrucomicrobiota</taxon>
        <taxon>Verrucomicrobiia</taxon>
        <taxon>Verrucomicrobiales</taxon>
        <taxon>Verrucomicrobiaceae</taxon>
        <taxon>Prosthecobacter</taxon>
    </lineage>
</organism>
<gene>
    <name evidence="2" type="ORF">GCM10023213_21540</name>
</gene>
<dbReference type="InterPro" id="IPR031849">
    <property type="entry name" value="DUF5069"/>
</dbReference>
<evidence type="ECO:0000313" key="2">
    <source>
        <dbReference type="EMBL" id="GAA5139938.1"/>
    </source>
</evidence>
<dbReference type="Pfam" id="PF16798">
    <property type="entry name" value="DUF5069"/>
    <property type="match status" value="1"/>
</dbReference>
<dbReference type="RefSeq" id="WP_345736386.1">
    <property type="nucleotide sequence ID" value="NZ_BAABIA010000004.1"/>
</dbReference>
<evidence type="ECO:0000313" key="3">
    <source>
        <dbReference type="Proteomes" id="UP001499852"/>
    </source>
</evidence>
<dbReference type="Proteomes" id="UP001499852">
    <property type="component" value="Unassembled WGS sequence"/>
</dbReference>